<protein>
    <submittedName>
        <fullName evidence="11">Ribose/galactose ABC transporter, ATP-binding protein</fullName>
    </submittedName>
</protein>
<dbReference type="PANTHER" id="PTHR43790:SF4">
    <property type="entry name" value="GUANOSINE IMPORT ATP-BINDING PROTEIN NUPO"/>
    <property type="match status" value="1"/>
</dbReference>
<feature type="domain" description="ABC transporter" evidence="10">
    <location>
        <begin position="5"/>
        <end position="241"/>
    </location>
</feature>
<dbReference type="InterPro" id="IPR050107">
    <property type="entry name" value="ABC_carbohydrate_import_ATPase"/>
</dbReference>
<dbReference type="GO" id="GO:0016887">
    <property type="term" value="F:ATP hydrolysis activity"/>
    <property type="evidence" value="ECO:0007669"/>
    <property type="project" value="InterPro"/>
</dbReference>
<evidence type="ECO:0000256" key="3">
    <source>
        <dbReference type="ARBA" id="ARBA00022475"/>
    </source>
</evidence>
<dbReference type="InterPro" id="IPR003593">
    <property type="entry name" value="AAA+_ATPase"/>
</dbReference>
<dbReference type="Pfam" id="PF00005">
    <property type="entry name" value="ABC_tran"/>
    <property type="match status" value="2"/>
</dbReference>
<evidence type="ECO:0000259" key="10">
    <source>
        <dbReference type="PROSITE" id="PS50893"/>
    </source>
</evidence>
<name>A0A0H3BIL1_TREPS</name>
<dbReference type="GeneID" id="93876102"/>
<proteinExistence type="predicted"/>
<keyword evidence="4" id="KW-0762">Sugar transport</keyword>
<evidence type="ECO:0000256" key="6">
    <source>
        <dbReference type="ARBA" id="ARBA00022741"/>
    </source>
</evidence>
<keyword evidence="3" id="KW-1003">Cell membrane</keyword>
<evidence type="ECO:0000313" key="11">
    <source>
        <dbReference type="EMBL" id="ACD70747.1"/>
    </source>
</evidence>
<dbReference type="AlphaFoldDB" id="A0A0H3BIL1"/>
<evidence type="ECO:0000256" key="7">
    <source>
        <dbReference type="ARBA" id="ARBA00022840"/>
    </source>
</evidence>
<keyword evidence="8" id="KW-1278">Translocase</keyword>
<evidence type="ECO:0000256" key="8">
    <source>
        <dbReference type="ARBA" id="ARBA00022967"/>
    </source>
</evidence>
<evidence type="ECO:0000256" key="4">
    <source>
        <dbReference type="ARBA" id="ARBA00022597"/>
    </source>
</evidence>
<comment type="subcellular location">
    <subcellularLocation>
        <location evidence="1">Cell membrane</location>
        <topology evidence="1">Peripheral membrane protein</topology>
    </subcellularLocation>
</comment>
<reference evidence="11 12" key="1">
    <citation type="journal article" date="2008" name="BMC Microbiol.">
        <title>Complete genome sequence of Treponema pallidum ssp. pallidum strain SS14 determined with oligonucleotide arrays.</title>
        <authorList>
            <person name="Matejkova P."/>
            <person name="Strouhal M."/>
            <person name="Smajs D."/>
            <person name="Norris S.J."/>
            <person name="Palzkill T."/>
            <person name="Petrosino J.F."/>
            <person name="Sodergren E."/>
            <person name="Norton J.E."/>
            <person name="Singh J."/>
            <person name="Richmond T.A."/>
            <person name="Molla M.N."/>
            <person name="Albert T.J."/>
            <person name="Weinstock G.M."/>
        </authorList>
    </citation>
    <scope>NUCLEOTIDE SEQUENCE [LARGE SCALE GENOMIC DNA]</scope>
    <source>
        <strain evidence="11 12">SS14</strain>
    </source>
</reference>
<dbReference type="PROSITE" id="PS50893">
    <property type="entry name" value="ABC_TRANSPORTER_2"/>
    <property type="match status" value="2"/>
</dbReference>
<keyword evidence="9" id="KW-0472">Membrane</keyword>
<keyword evidence="7 11" id="KW-0067">ATP-binding</keyword>
<keyword evidence="6" id="KW-0547">Nucleotide-binding</keyword>
<accession>A0A0H3BIL1</accession>
<evidence type="ECO:0000256" key="2">
    <source>
        <dbReference type="ARBA" id="ARBA00022448"/>
    </source>
</evidence>
<dbReference type="EMBL" id="CP000805">
    <property type="protein sequence ID" value="ACD70747.1"/>
    <property type="molecule type" value="Genomic_DNA"/>
</dbReference>
<dbReference type="PANTHER" id="PTHR43790">
    <property type="entry name" value="CARBOHYDRATE TRANSPORT ATP-BINDING PROTEIN MG119-RELATED"/>
    <property type="match status" value="1"/>
</dbReference>
<dbReference type="PATRIC" id="fig|243276.5.peg.338"/>
<evidence type="ECO:0000256" key="5">
    <source>
        <dbReference type="ARBA" id="ARBA00022737"/>
    </source>
</evidence>
<evidence type="ECO:0000313" key="12">
    <source>
        <dbReference type="Proteomes" id="UP000001202"/>
    </source>
</evidence>
<dbReference type="PROSITE" id="PS00211">
    <property type="entry name" value="ABC_TRANSPORTER_1"/>
    <property type="match status" value="1"/>
</dbReference>
<dbReference type="CDD" id="cd03216">
    <property type="entry name" value="ABC_Carb_Monos_I"/>
    <property type="match status" value="1"/>
</dbReference>
<feature type="domain" description="ABC transporter" evidence="10">
    <location>
        <begin position="260"/>
        <end position="520"/>
    </location>
</feature>
<dbReference type="RefSeq" id="WP_010881769.1">
    <property type="nucleotide sequence ID" value="NC_010741.1"/>
</dbReference>
<dbReference type="CDD" id="cd03215">
    <property type="entry name" value="ABC_Carb_Monos_II"/>
    <property type="match status" value="1"/>
</dbReference>
<keyword evidence="2" id="KW-0813">Transport</keyword>
<gene>
    <name evidence="11" type="primary">rbsA2</name>
    <name evidence="11" type="ordered locus">TPASS_0321</name>
</gene>
<evidence type="ECO:0000256" key="1">
    <source>
        <dbReference type="ARBA" id="ARBA00004202"/>
    </source>
</evidence>
<dbReference type="InterPro" id="IPR003439">
    <property type="entry name" value="ABC_transporter-like_ATP-bd"/>
</dbReference>
<dbReference type="GO" id="GO:0005886">
    <property type="term" value="C:plasma membrane"/>
    <property type="evidence" value="ECO:0007669"/>
    <property type="project" value="UniProtKB-SubCell"/>
</dbReference>
<dbReference type="InterPro" id="IPR017871">
    <property type="entry name" value="ABC_transporter-like_CS"/>
</dbReference>
<dbReference type="Proteomes" id="UP000001202">
    <property type="component" value="Chromosome"/>
</dbReference>
<dbReference type="GO" id="GO:0005524">
    <property type="term" value="F:ATP binding"/>
    <property type="evidence" value="ECO:0007669"/>
    <property type="project" value="UniProtKB-KW"/>
</dbReference>
<dbReference type="Gene3D" id="3.40.50.300">
    <property type="entry name" value="P-loop containing nucleotide triphosphate hydrolases"/>
    <property type="match status" value="2"/>
</dbReference>
<dbReference type="SMART" id="SM00382">
    <property type="entry name" value="AAA"/>
    <property type="match status" value="2"/>
</dbReference>
<evidence type="ECO:0000256" key="9">
    <source>
        <dbReference type="ARBA" id="ARBA00023136"/>
    </source>
</evidence>
<organism evidence="11 12">
    <name type="scientific">Treponema pallidum subsp. pallidum (strain SS14)</name>
    <dbReference type="NCBI Taxonomy" id="455434"/>
    <lineage>
        <taxon>Bacteria</taxon>
        <taxon>Pseudomonadati</taxon>
        <taxon>Spirochaetota</taxon>
        <taxon>Spirochaetia</taxon>
        <taxon>Spirochaetales</taxon>
        <taxon>Treponemataceae</taxon>
        <taxon>Treponema</taxon>
    </lineage>
</organism>
<sequence>MPYAVEMRDVTVRFPGVVANDCVSFGVQTAEVHALLGENGAGKSTLMGVLFGTCPKQSGELFVDGRSVCIRSPRDAARHGIGMVHQHFNLVHNLTVSENIVLGVEPRARFARTDVRAAHRAVGELCERYGLAVDPYAKIQDITVGMQQRVEILKMLYRDARVLIFDEPTAVLAPQEVQQLMQVIRRLAREGKAVVLITHKLSEIKAIADRCTVLRRGACIGTVSVAEVGEERLVEMMVGHAVDYALPRASRKDGACVLEVRSLSVGARRVTSGQMWADASPSAAPRAYGVRAVSFQVRCGEILCITGVDGNGQSQLLEAIAGLVPVSEGQILLDGCEIQRTSVRERVLRGVSYIPEDRRKHGLVLDFSVEENMVLRSYFRAPFARRGILDRRVIAQHAHALAKKFEVQSGALGCAVRARTLSGGNQQKVIIARELHRAPRLLIAAQPTRGLDLGAVQYVHRAIVAERNRGGAVLLFSLDMDEVLALADSIAVMYEGEIVGTVHACDATEQELGRLMSGMRKKETAGKKTGVQG</sequence>
<dbReference type="FunFam" id="3.40.50.300:FF:000127">
    <property type="entry name" value="Ribose import ATP-binding protein RbsA"/>
    <property type="match status" value="1"/>
</dbReference>
<dbReference type="SUPFAM" id="SSF52540">
    <property type="entry name" value="P-loop containing nucleoside triphosphate hydrolases"/>
    <property type="match status" value="2"/>
</dbReference>
<keyword evidence="5" id="KW-0677">Repeat</keyword>
<dbReference type="KEGG" id="tpp:TPASS_0321"/>
<dbReference type="InterPro" id="IPR027417">
    <property type="entry name" value="P-loop_NTPase"/>
</dbReference>